<reference evidence="3" key="3">
    <citation type="journal article" date="2011" name="PLoS ONE">
        <title>Genome sequence of a mesophilic hydrogenotrophic methanogen Methanocella paludicola, the first cultivated representative of the order Methanocellales.</title>
        <authorList>
            <person name="Sakai S."/>
            <person name="Takaki Y."/>
            <person name="Shimamura S."/>
            <person name="Sekine M."/>
            <person name="Tajima T."/>
            <person name="Kosugi H."/>
            <person name="Ichikawa N."/>
            <person name="Tasumi E."/>
            <person name="Hiraki A.T."/>
            <person name="Shimizu A."/>
            <person name="Kato Y."/>
            <person name="Nishiko R."/>
            <person name="Mori K."/>
            <person name="Fujita N."/>
            <person name="Imachi H."/>
            <person name="Takai K."/>
        </authorList>
    </citation>
    <scope>NUCLEOTIDE SEQUENCE [LARGE SCALE GENOMIC DNA]</scope>
    <source>
        <strain evidence="3">DSM 17711 / JCM 13418 / NBRC 101707 / SANAE</strain>
    </source>
</reference>
<evidence type="ECO:0000313" key="3">
    <source>
        <dbReference type="Proteomes" id="UP000001882"/>
    </source>
</evidence>
<feature type="transmembrane region" description="Helical" evidence="1">
    <location>
        <begin position="7"/>
        <end position="29"/>
    </location>
</feature>
<dbReference type="InParanoid" id="D1YV22"/>
<keyword evidence="1" id="KW-0472">Membrane</keyword>
<evidence type="ECO:0000256" key="1">
    <source>
        <dbReference type="SAM" id="Phobius"/>
    </source>
</evidence>
<dbReference type="STRING" id="304371.MCP_0222"/>
<protein>
    <submittedName>
        <fullName evidence="2">Uncharacterized protein</fullName>
    </submittedName>
</protein>
<feature type="transmembrane region" description="Helical" evidence="1">
    <location>
        <begin position="144"/>
        <end position="163"/>
    </location>
</feature>
<feature type="transmembrane region" description="Helical" evidence="1">
    <location>
        <begin position="120"/>
        <end position="137"/>
    </location>
</feature>
<dbReference type="eggNOG" id="arCOG12592">
    <property type="taxonomic scope" value="Archaea"/>
</dbReference>
<proteinExistence type="predicted"/>
<reference evidence="2 3" key="2">
    <citation type="journal article" date="2008" name="Int. J. Syst. Evol. Microbiol.">
        <title>Methanocella paludicola gen. nov., sp. nov., a methane-producing archaeon, the first isolate of the lineage 'Rice Cluster I', and proposal of the new archaeal order Methanocellales ord. nov.</title>
        <authorList>
            <person name="Sakai S."/>
            <person name="Imachi H."/>
            <person name="Hanada S."/>
            <person name="Ohashi A."/>
            <person name="Harada H."/>
            <person name="Kamagata Y."/>
        </authorList>
    </citation>
    <scope>NUCLEOTIDE SEQUENCE [LARGE SCALE GENOMIC DNA]</scope>
    <source>
        <strain evidence="3">DSM 17711 / JCM 13418 / NBRC 101707 / SANAE</strain>
    </source>
</reference>
<dbReference type="AlphaFoldDB" id="D1YV22"/>
<accession>D1YV22</accession>
<evidence type="ECO:0000313" key="2">
    <source>
        <dbReference type="EMBL" id="BAI60294.1"/>
    </source>
</evidence>
<dbReference type="EMBL" id="AP011532">
    <property type="protein sequence ID" value="BAI60294.1"/>
    <property type="molecule type" value="Genomic_DNA"/>
</dbReference>
<keyword evidence="1" id="KW-0812">Transmembrane</keyword>
<organism evidence="2 3">
    <name type="scientific">Methanocella paludicola (strain DSM 17711 / JCM 13418 / NBRC 101707 / SANAE)</name>
    <dbReference type="NCBI Taxonomy" id="304371"/>
    <lineage>
        <taxon>Archaea</taxon>
        <taxon>Methanobacteriati</taxon>
        <taxon>Methanobacteriota</taxon>
        <taxon>Stenosarchaea group</taxon>
        <taxon>Methanomicrobia</taxon>
        <taxon>Methanocellales</taxon>
        <taxon>Methanocellaceae</taxon>
        <taxon>Methanocella</taxon>
    </lineage>
</organism>
<reference evidence="2 3" key="1">
    <citation type="journal article" date="2007" name="Appl. Environ. Microbiol.">
        <title>Isolation of key methanogens for global methane emission from rice paddy fields: a novel isolate affiliated with the clone cluster rice cluster I.</title>
        <authorList>
            <person name="Sakai S."/>
            <person name="Imachi H."/>
            <person name="Sekiguchi Y."/>
            <person name="Ohashi A."/>
            <person name="Harada H."/>
            <person name="Kamagata Y."/>
        </authorList>
    </citation>
    <scope>NUCLEOTIDE SEQUENCE [LARGE SCALE GENOMIC DNA]</scope>
    <source>
        <strain evidence="3">DSM 17711 / JCM 13418 / NBRC 101707 / SANAE</strain>
    </source>
</reference>
<keyword evidence="3" id="KW-1185">Reference proteome</keyword>
<dbReference type="RefSeq" id="WP_012898974.1">
    <property type="nucleotide sequence ID" value="NC_013665.1"/>
</dbReference>
<dbReference type="GeneID" id="8680360"/>
<dbReference type="KEGG" id="mpd:MCP_0222"/>
<name>D1YV22_METPS</name>
<sequence length="168" mass="16588">MRSRYIAALTAGIVGGVLLAGYLAVSFILELAAWNAWVPGAGTASNACGCLTLPAILIISLATGVLAAMRAKDLTKLSDAAIVSALAGALAGLIYGVVNVIIAFLRPAIEFGMAVDSSDILGGIALGSIFGGAGGVMTCLCAPVGLILIAVVAAIGGAIYASVKLNLK</sequence>
<dbReference type="Proteomes" id="UP000001882">
    <property type="component" value="Chromosome"/>
</dbReference>
<feature type="transmembrane region" description="Helical" evidence="1">
    <location>
        <begin position="80"/>
        <end position="105"/>
    </location>
</feature>
<gene>
    <name evidence="2" type="ordered locus">MCP_0222</name>
</gene>
<keyword evidence="1" id="KW-1133">Transmembrane helix</keyword>
<feature type="transmembrane region" description="Helical" evidence="1">
    <location>
        <begin position="44"/>
        <end position="68"/>
    </location>
</feature>